<evidence type="ECO:0000256" key="1">
    <source>
        <dbReference type="SAM" id="MobiDB-lite"/>
    </source>
</evidence>
<protein>
    <submittedName>
        <fullName evidence="2">Uncharacterized protein</fullName>
    </submittedName>
</protein>
<feature type="compositionally biased region" description="Basic and acidic residues" evidence="1">
    <location>
        <begin position="1"/>
        <end position="18"/>
    </location>
</feature>
<evidence type="ECO:0000313" key="3">
    <source>
        <dbReference type="Proteomes" id="UP000244005"/>
    </source>
</evidence>
<dbReference type="Proteomes" id="UP000244005">
    <property type="component" value="Unassembled WGS sequence"/>
</dbReference>
<organism evidence="2 3">
    <name type="scientific">Marchantia polymorpha</name>
    <name type="common">Common liverwort</name>
    <name type="synonym">Marchantia aquatica</name>
    <dbReference type="NCBI Taxonomy" id="3197"/>
    <lineage>
        <taxon>Eukaryota</taxon>
        <taxon>Viridiplantae</taxon>
        <taxon>Streptophyta</taxon>
        <taxon>Embryophyta</taxon>
        <taxon>Marchantiophyta</taxon>
        <taxon>Marchantiopsida</taxon>
        <taxon>Marchantiidae</taxon>
        <taxon>Marchantiales</taxon>
        <taxon>Marchantiaceae</taxon>
        <taxon>Marchantia</taxon>
    </lineage>
</organism>
<dbReference type="Gramene" id="Mp3g04290.1">
    <property type="protein sequence ID" value="Mp3g04290.1.cds"/>
    <property type="gene ID" value="Mp3g04290"/>
</dbReference>
<proteinExistence type="predicted"/>
<name>A0A2R6XD13_MARPO</name>
<feature type="region of interest" description="Disordered" evidence="1">
    <location>
        <begin position="1"/>
        <end position="108"/>
    </location>
</feature>
<gene>
    <name evidence="2" type="ORF">MARPO_0022s0102</name>
</gene>
<evidence type="ECO:0000313" key="2">
    <source>
        <dbReference type="EMBL" id="PTQ44000.1"/>
    </source>
</evidence>
<accession>A0A2R6XD13</accession>
<reference evidence="3" key="1">
    <citation type="journal article" date="2017" name="Cell">
        <title>Insights into land plant evolution garnered from the Marchantia polymorpha genome.</title>
        <authorList>
            <person name="Bowman J.L."/>
            <person name="Kohchi T."/>
            <person name="Yamato K.T."/>
            <person name="Jenkins J."/>
            <person name="Shu S."/>
            <person name="Ishizaki K."/>
            <person name="Yamaoka S."/>
            <person name="Nishihama R."/>
            <person name="Nakamura Y."/>
            <person name="Berger F."/>
            <person name="Adam C."/>
            <person name="Aki S.S."/>
            <person name="Althoff F."/>
            <person name="Araki T."/>
            <person name="Arteaga-Vazquez M.A."/>
            <person name="Balasubrmanian S."/>
            <person name="Barry K."/>
            <person name="Bauer D."/>
            <person name="Boehm C.R."/>
            <person name="Briginshaw L."/>
            <person name="Caballero-Perez J."/>
            <person name="Catarino B."/>
            <person name="Chen F."/>
            <person name="Chiyoda S."/>
            <person name="Chovatia M."/>
            <person name="Davies K.M."/>
            <person name="Delmans M."/>
            <person name="Demura T."/>
            <person name="Dierschke T."/>
            <person name="Dolan L."/>
            <person name="Dorantes-Acosta A.E."/>
            <person name="Eklund D.M."/>
            <person name="Florent S.N."/>
            <person name="Flores-Sandoval E."/>
            <person name="Fujiyama A."/>
            <person name="Fukuzawa H."/>
            <person name="Galik B."/>
            <person name="Grimanelli D."/>
            <person name="Grimwood J."/>
            <person name="Grossniklaus U."/>
            <person name="Hamada T."/>
            <person name="Haseloff J."/>
            <person name="Hetherington A.J."/>
            <person name="Higo A."/>
            <person name="Hirakawa Y."/>
            <person name="Hundley H.N."/>
            <person name="Ikeda Y."/>
            <person name="Inoue K."/>
            <person name="Inoue S.I."/>
            <person name="Ishida S."/>
            <person name="Jia Q."/>
            <person name="Kakita M."/>
            <person name="Kanazawa T."/>
            <person name="Kawai Y."/>
            <person name="Kawashima T."/>
            <person name="Kennedy M."/>
            <person name="Kinose K."/>
            <person name="Kinoshita T."/>
            <person name="Kohara Y."/>
            <person name="Koide E."/>
            <person name="Komatsu K."/>
            <person name="Kopischke S."/>
            <person name="Kubo M."/>
            <person name="Kyozuka J."/>
            <person name="Lagercrantz U."/>
            <person name="Lin S.S."/>
            <person name="Lindquist E."/>
            <person name="Lipzen A.M."/>
            <person name="Lu C.W."/>
            <person name="De Luna E."/>
            <person name="Martienssen R.A."/>
            <person name="Minamino N."/>
            <person name="Mizutani M."/>
            <person name="Mizutani M."/>
            <person name="Mochizuki N."/>
            <person name="Monte I."/>
            <person name="Mosher R."/>
            <person name="Nagasaki H."/>
            <person name="Nakagami H."/>
            <person name="Naramoto S."/>
            <person name="Nishitani K."/>
            <person name="Ohtani M."/>
            <person name="Okamoto T."/>
            <person name="Okumura M."/>
            <person name="Phillips J."/>
            <person name="Pollak B."/>
            <person name="Reinders A."/>
            <person name="Rovekamp M."/>
            <person name="Sano R."/>
            <person name="Sawa S."/>
            <person name="Schmid M.W."/>
            <person name="Shirakawa M."/>
            <person name="Solano R."/>
            <person name="Spunde A."/>
            <person name="Suetsugu N."/>
            <person name="Sugano S."/>
            <person name="Sugiyama A."/>
            <person name="Sun R."/>
            <person name="Suzuki Y."/>
            <person name="Takenaka M."/>
            <person name="Takezawa D."/>
            <person name="Tomogane H."/>
            <person name="Tsuzuki M."/>
            <person name="Ueda T."/>
            <person name="Umeda M."/>
            <person name="Ward J.M."/>
            <person name="Watanabe Y."/>
            <person name="Yazaki K."/>
            <person name="Yokoyama R."/>
            <person name="Yoshitake Y."/>
            <person name="Yotsui I."/>
            <person name="Zachgo S."/>
            <person name="Schmutz J."/>
        </authorList>
    </citation>
    <scope>NUCLEOTIDE SEQUENCE [LARGE SCALE GENOMIC DNA]</scope>
    <source>
        <strain evidence="3">Tak-1</strain>
    </source>
</reference>
<sequence length="108" mass="11378">MRVERAEGAEGAEGRISRTDGGTDVARRRRRREPTRRPADPDEPSDIHPEGGPRAPRPRSPPGARSVPGSQAKVLGVGWGTTLNGWEGPGSGKSGAGPGSHYYKNITG</sequence>
<keyword evidence="3" id="KW-1185">Reference proteome</keyword>
<feature type="compositionally biased region" description="Gly residues" evidence="1">
    <location>
        <begin position="87"/>
        <end position="98"/>
    </location>
</feature>
<feature type="compositionally biased region" description="Basic and acidic residues" evidence="1">
    <location>
        <begin position="35"/>
        <end position="51"/>
    </location>
</feature>
<dbReference type="AlphaFoldDB" id="A0A2R6XD13"/>
<dbReference type="EMBL" id="KZ772694">
    <property type="protein sequence ID" value="PTQ44000.1"/>
    <property type="molecule type" value="Genomic_DNA"/>
</dbReference>